<feature type="domain" description="Neprosin PEP catalytic" evidence="2">
    <location>
        <begin position="55"/>
        <end position="278"/>
    </location>
</feature>
<name>A0A5J9U751_9POAL</name>
<evidence type="ECO:0000313" key="4">
    <source>
        <dbReference type="Proteomes" id="UP000324897"/>
    </source>
</evidence>
<gene>
    <name evidence="3" type="ORF">EJB05_35083</name>
</gene>
<dbReference type="InterPro" id="IPR053168">
    <property type="entry name" value="Glutamic_endopeptidase"/>
</dbReference>
<proteinExistence type="predicted"/>
<dbReference type="Pfam" id="PF03080">
    <property type="entry name" value="Neprosin"/>
    <property type="match status" value="1"/>
</dbReference>
<comment type="caution">
    <text evidence="3">The sequence shown here is derived from an EMBL/GenBank/DDBJ whole genome shotgun (WGS) entry which is preliminary data.</text>
</comment>
<feature type="region of interest" description="Disordered" evidence="1">
    <location>
        <begin position="1"/>
        <end position="20"/>
    </location>
</feature>
<sequence length="278" mass="30130">MKPVTALNDSDPDLKSKSVHQEDTISGVACPWGKVPILRNYGRATVSRSFRMLNGYDDPSTLHTVMVATSPATVYGFKAAVTVYEPNVGTGNPPRYSGAVIQIQNGILPNISRIYAGWMVDPQLYGDNHANLEFAWADNGHGCANLLCKGFVQVSSRIAPGSIISPVSTIKGAQFVIIVSVFQDANNGNWWLTYGDDGHTRDAIRQALFLPKMTGSISTLEELVAQHGGSGKKPRDVQGHMNPCRPWKHKEPVARDKTRLLALEELAAASTSCSLSPQ</sequence>
<dbReference type="AlphaFoldDB" id="A0A5J9U751"/>
<protein>
    <recommendedName>
        <fullName evidence="2">Neprosin PEP catalytic domain-containing protein</fullName>
    </recommendedName>
</protein>
<evidence type="ECO:0000259" key="2">
    <source>
        <dbReference type="PROSITE" id="PS52045"/>
    </source>
</evidence>
<reference evidence="3 4" key="1">
    <citation type="journal article" date="2019" name="Sci. Rep.">
        <title>A high-quality genome of Eragrostis curvula grass provides insights into Poaceae evolution and supports new strategies to enhance forage quality.</title>
        <authorList>
            <person name="Carballo J."/>
            <person name="Santos B.A.C.M."/>
            <person name="Zappacosta D."/>
            <person name="Garbus I."/>
            <person name="Selva J.P."/>
            <person name="Gallo C.A."/>
            <person name="Diaz A."/>
            <person name="Albertini E."/>
            <person name="Caccamo M."/>
            <person name="Echenique V."/>
        </authorList>
    </citation>
    <scope>NUCLEOTIDE SEQUENCE [LARGE SCALE GENOMIC DNA]</scope>
    <source>
        <strain evidence="4">cv. Victoria</strain>
        <tissue evidence="3">Leaf</tissue>
    </source>
</reference>
<dbReference type="InterPro" id="IPR004314">
    <property type="entry name" value="Neprosin"/>
</dbReference>
<feature type="non-terminal residue" evidence="3">
    <location>
        <position position="278"/>
    </location>
</feature>
<accession>A0A5J9U751</accession>
<dbReference type="OrthoDB" id="1858978at2759"/>
<dbReference type="Gramene" id="TVU18960">
    <property type="protein sequence ID" value="TVU18960"/>
    <property type="gene ID" value="EJB05_35083"/>
</dbReference>
<dbReference type="PANTHER" id="PTHR31589">
    <property type="entry name" value="PROTEIN, PUTATIVE (DUF239)-RELATED-RELATED"/>
    <property type="match status" value="1"/>
</dbReference>
<dbReference type="PROSITE" id="PS52045">
    <property type="entry name" value="NEPROSIN_PEP_CD"/>
    <property type="match status" value="1"/>
</dbReference>
<evidence type="ECO:0000313" key="3">
    <source>
        <dbReference type="EMBL" id="TVU18960.1"/>
    </source>
</evidence>
<dbReference type="PANTHER" id="PTHR31589:SF251">
    <property type="entry name" value="OS11G0284600 PROTEIN"/>
    <property type="match status" value="1"/>
</dbReference>
<keyword evidence="4" id="KW-1185">Reference proteome</keyword>
<dbReference type="Gene3D" id="3.90.1320.10">
    <property type="entry name" value="Outer-capsid protein sigma 3, large lobe"/>
    <property type="match status" value="1"/>
</dbReference>
<organism evidence="3 4">
    <name type="scientific">Eragrostis curvula</name>
    <name type="common">weeping love grass</name>
    <dbReference type="NCBI Taxonomy" id="38414"/>
    <lineage>
        <taxon>Eukaryota</taxon>
        <taxon>Viridiplantae</taxon>
        <taxon>Streptophyta</taxon>
        <taxon>Embryophyta</taxon>
        <taxon>Tracheophyta</taxon>
        <taxon>Spermatophyta</taxon>
        <taxon>Magnoliopsida</taxon>
        <taxon>Liliopsida</taxon>
        <taxon>Poales</taxon>
        <taxon>Poaceae</taxon>
        <taxon>PACMAD clade</taxon>
        <taxon>Chloridoideae</taxon>
        <taxon>Eragrostideae</taxon>
        <taxon>Eragrostidinae</taxon>
        <taxon>Eragrostis</taxon>
    </lineage>
</organism>
<dbReference type="EMBL" id="RWGY01000029">
    <property type="protein sequence ID" value="TVU18960.1"/>
    <property type="molecule type" value="Genomic_DNA"/>
</dbReference>
<feature type="region of interest" description="Disordered" evidence="1">
    <location>
        <begin position="227"/>
        <end position="252"/>
    </location>
</feature>
<evidence type="ECO:0000256" key="1">
    <source>
        <dbReference type="SAM" id="MobiDB-lite"/>
    </source>
</evidence>
<dbReference type="Proteomes" id="UP000324897">
    <property type="component" value="Chromosome 7"/>
</dbReference>